<dbReference type="Gene3D" id="3.30.930.10">
    <property type="entry name" value="Bira Bifunctional Protein, Domain 2"/>
    <property type="match status" value="1"/>
</dbReference>
<keyword evidence="3" id="KW-0067">ATP-binding</keyword>
<protein>
    <recommendedName>
        <fullName evidence="8">Phenylalanyl-tRNA synthetase domain-containing protein</fullName>
    </recommendedName>
</protein>
<dbReference type="EnsemblMetazoa" id="Aqu2.1.10550_001">
    <property type="protein sequence ID" value="Aqu2.1.10550_001"/>
    <property type="gene ID" value="Aqu2.1.10550"/>
</dbReference>
<evidence type="ECO:0000256" key="7">
    <source>
        <dbReference type="SAM" id="SignalP"/>
    </source>
</evidence>
<dbReference type="GO" id="GO:0006412">
    <property type="term" value="P:translation"/>
    <property type="evidence" value="ECO:0007669"/>
    <property type="project" value="UniProtKB-KW"/>
</dbReference>
<reference evidence="9" key="1">
    <citation type="submission" date="2017-05" db="UniProtKB">
        <authorList>
            <consortium name="EnsemblMetazoa"/>
        </authorList>
    </citation>
    <scope>IDENTIFICATION</scope>
</reference>
<keyword evidence="5" id="KW-0030">Aminoacyl-tRNA synthetase</keyword>
<evidence type="ECO:0000256" key="1">
    <source>
        <dbReference type="ARBA" id="ARBA00022598"/>
    </source>
</evidence>
<keyword evidence="4" id="KW-0648">Protein biosynthesis</keyword>
<dbReference type="InParanoid" id="A0A1X7T814"/>
<evidence type="ECO:0000256" key="5">
    <source>
        <dbReference type="ARBA" id="ARBA00023146"/>
    </source>
</evidence>
<dbReference type="GO" id="GO:0043039">
    <property type="term" value="P:tRNA aminoacylation"/>
    <property type="evidence" value="ECO:0007669"/>
    <property type="project" value="InterPro"/>
</dbReference>
<feature type="domain" description="Phenylalanyl-tRNA synthetase" evidence="8">
    <location>
        <begin position="53"/>
        <end position="149"/>
    </location>
</feature>
<feature type="transmembrane region" description="Helical" evidence="6">
    <location>
        <begin position="156"/>
        <end position="180"/>
    </location>
</feature>
<keyword evidence="7" id="KW-0732">Signal</keyword>
<dbReference type="GO" id="GO:0004812">
    <property type="term" value="F:aminoacyl-tRNA ligase activity"/>
    <property type="evidence" value="ECO:0007669"/>
    <property type="project" value="UniProtKB-KW"/>
</dbReference>
<organism evidence="9">
    <name type="scientific">Amphimedon queenslandica</name>
    <name type="common">Sponge</name>
    <dbReference type="NCBI Taxonomy" id="400682"/>
    <lineage>
        <taxon>Eukaryota</taxon>
        <taxon>Metazoa</taxon>
        <taxon>Porifera</taxon>
        <taxon>Demospongiae</taxon>
        <taxon>Heteroscleromorpha</taxon>
        <taxon>Haplosclerida</taxon>
        <taxon>Niphatidae</taxon>
        <taxon>Amphimedon</taxon>
    </lineage>
</organism>
<evidence type="ECO:0000256" key="6">
    <source>
        <dbReference type="SAM" id="Phobius"/>
    </source>
</evidence>
<evidence type="ECO:0000256" key="4">
    <source>
        <dbReference type="ARBA" id="ARBA00022917"/>
    </source>
</evidence>
<dbReference type="InterPro" id="IPR045864">
    <property type="entry name" value="aa-tRNA-synth_II/BPL/LPL"/>
</dbReference>
<dbReference type="GO" id="GO:0005524">
    <property type="term" value="F:ATP binding"/>
    <property type="evidence" value="ECO:0007669"/>
    <property type="project" value="UniProtKB-KW"/>
</dbReference>
<dbReference type="SUPFAM" id="SSF55681">
    <property type="entry name" value="Class II aaRS and biotin synthetases"/>
    <property type="match status" value="1"/>
</dbReference>
<dbReference type="AlphaFoldDB" id="A0A1X7T814"/>
<evidence type="ECO:0000259" key="8">
    <source>
        <dbReference type="Pfam" id="PF01409"/>
    </source>
</evidence>
<accession>A0A1X7T814</accession>
<dbReference type="GO" id="GO:0000049">
    <property type="term" value="F:tRNA binding"/>
    <property type="evidence" value="ECO:0007669"/>
    <property type="project" value="InterPro"/>
</dbReference>
<keyword evidence="6" id="KW-1133">Transmembrane helix</keyword>
<keyword evidence="2" id="KW-0547">Nucleotide-binding</keyword>
<dbReference type="OrthoDB" id="238316at2759"/>
<keyword evidence="6" id="KW-0812">Transmembrane</keyword>
<dbReference type="InterPro" id="IPR002319">
    <property type="entry name" value="Phenylalanyl-tRNA_Synthase"/>
</dbReference>
<evidence type="ECO:0000256" key="2">
    <source>
        <dbReference type="ARBA" id="ARBA00022741"/>
    </source>
</evidence>
<keyword evidence="6" id="KW-0472">Membrane</keyword>
<evidence type="ECO:0000256" key="3">
    <source>
        <dbReference type="ARBA" id="ARBA00022840"/>
    </source>
</evidence>
<name>A0A1X7T814_AMPQE</name>
<feature type="chain" id="PRO_5012914361" description="Phenylalanyl-tRNA synthetase domain-containing protein" evidence="7">
    <location>
        <begin position="17"/>
        <end position="247"/>
    </location>
</feature>
<feature type="transmembrane region" description="Helical" evidence="6">
    <location>
        <begin position="192"/>
        <end position="218"/>
    </location>
</feature>
<proteinExistence type="predicted"/>
<evidence type="ECO:0000313" key="9">
    <source>
        <dbReference type="EnsemblMetazoa" id="Aqu2.1.10550_001"/>
    </source>
</evidence>
<feature type="signal peptide" evidence="7">
    <location>
        <begin position="1"/>
        <end position="16"/>
    </location>
</feature>
<dbReference type="STRING" id="400682.A0A1X7T814"/>
<keyword evidence="1" id="KW-0436">Ligase</keyword>
<sequence length="247" mass="27647">MILFVTSLWTFCFTKSYFKAQSVIAGESVYASKKKRLIGVFGSIYQYDWKLEEAQKNILRTHTTAVSTRMLYKLGQQNIEFTTVKYFSIDRVFRNKTLDATHLAEFHQIEGVVADYNLTLGDLMGVLYAFFSKMVINLHLTMEGSFPFTGEFSGPAVAAVLTVEMILALIANGVVLSITLYQWKSLKQSSTIFFTSLILEHLVLNLLYLLFAIIALAASRTFSGLTLLLLAQECSTNLDKSGCGSFS</sequence>
<dbReference type="Pfam" id="PF01409">
    <property type="entry name" value="tRNA-synt_2d"/>
    <property type="match status" value="1"/>
</dbReference>